<dbReference type="EMBL" id="NPHW01002661">
    <property type="protein sequence ID" value="OXV10984.1"/>
    <property type="molecule type" value="Genomic_DNA"/>
</dbReference>
<dbReference type="PANTHER" id="PTHR37535:SF2">
    <property type="entry name" value="FINGER DOMAIN PROTEIN, PUTATIVE (AFU_ORTHOLOGUE AFUA_6G09300)-RELATED"/>
    <property type="match status" value="1"/>
</dbReference>
<dbReference type="Proteomes" id="UP000243515">
    <property type="component" value="Unassembled WGS sequence"/>
</dbReference>
<accession>A0A232M3V9</accession>
<protein>
    <submittedName>
        <fullName evidence="1">Uncharacterized protein</fullName>
    </submittedName>
</protein>
<evidence type="ECO:0000313" key="2">
    <source>
        <dbReference type="Proteomes" id="UP000243515"/>
    </source>
</evidence>
<keyword evidence="2" id="KW-1185">Reference proteome</keyword>
<comment type="caution">
    <text evidence="1">The sequence shown here is derived from an EMBL/GenBank/DDBJ whole genome shotgun (WGS) entry which is preliminary data.</text>
</comment>
<dbReference type="InterPro" id="IPR021842">
    <property type="entry name" value="DUF3435"/>
</dbReference>
<dbReference type="Pfam" id="PF11917">
    <property type="entry name" value="DUF3435"/>
    <property type="match status" value="1"/>
</dbReference>
<evidence type="ECO:0000313" key="1">
    <source>
        <dbReference type="EMBL" id="OXV10984.1"/>
    </source>
</evidence>
<proteinExistence type="predicted"/>
<organism evidence="1 2">
    <name type="scientific">Elaphomyces granulatus</name>
    <dbReference type="NCBI Taxonomy" id="519963"/>
    <lineage>
        <taxon>Eukaryota</taxon>
        <taxon>Fungi</taxon>
        <taxon>Dikarya</taxon>
        <taxon>Ascomycota</taxon>
        <taxon>Pezizomycotina</taxon>
        <taxon>Eurotiomycetes</taxon>
        <taxon>Eurotiomycetidae</taxon>
        <taxon>Eurotiales</taxon>
        <taxon>Elaphomycetaceae</taxon>
        <taxon>Elaphomyces</taxon>
    </lineage>
</organism>
<reference evidence="1 2" key="1">
    <citation type="journal article" date="2015" name="Environ. Microbiol.">
        <title>Metagenome sequence of Elaphomyces granulatus from sporocarp tissue reveals Ascomycota ectomycorrhizal fingerprints of genome expansion and a Proteobacteria-rich microbiome.</title>
        <authorList>
            <person name="Quandt C.A."/>
            <person name="Kohler A."/>
            <person name="Hesse C.N."/>
            <person name="Sharpton T.J."/>
            <person name="Martin F."/>
            <person name="Spatafora J.W."/>
        </authorList>
    </citation>
    <scope>NUCLEOTIDE SEQUENCE [LARGE SCALE GENOMIC DNA]</scope>
    <source>
        <strain evidence="1 2">OSC145934</strain>
    </source>
</reference>
<sequence>MMFERNYLSRMIRYNTQDAYWGRTPDNDSARTASRIGRLRDPKRPRKLTELQGRRARREPRVLKLCSTRGRIRTEIELKYCSVRMAEGEPIHVEYETLGRSIISTIRAEEHALLKRIQEEYDATAPVAEIQRQLNEELLDEDDTPDSVIHFKSQRPYYATHQILKARVSSIMSTTFRS</sequence>
<dbReference type="OrthoDB" id="4220776at2759"/>
<name>A0A232M3V9_9EURO</name>
<dbReference type="PANTHER" id="PTHR37535">
    <property type="entry name" value="FLUG DOMAIN PROTEIN"/>
    <property type="match status" value="1"/>
</dbReference>
<dbReference type="AlphaFoldDB" id="A0A232M3V9"/>
<gene>
    <name evidence="1" type="ORF">Egran_01255</name>
</gene>